<evidence type="ECO:0008006" key="3">
    <source>
        <dbReference type="Google" id="ProtNLM"/>
    </source>
</evidence>
<reference evidence="2" key="1">
    <citation type="submission" date="2017-09" db="EMBL/GenBank/DDBJ databases">
        <title>Depth-based differentiation of microbial function through sediment-hosted aquifers and enrichment of novel symbionts in the deep terrestrial subsurface.</title>
        <authorList>
            <person name="Probst A.J."/>
            <person name="Ladd B."/>
            <person name="Jarett J.K."/>
            <person name="Geller-Mcgrath D.E."/>
            <person name="Sieber C.M.K."/>
            <person name="Emerson J.B."/>
            <person name="Anantharaman K."/>
            <person name="Thomas B.C."/>
            <person name="Malmstrom R."/>
            <person name="Stieglmeier M."/>
            <person name="Klingl A."/>
            <person name="Woyke T."/>
            <person name="Ryan C.M."/>
            <person name="Banfield J.F."/>
        </authorList>
    </citation>
    <scope>NUCLEOTIDE SEQUENCE [LARGE SCALE GENOMIC DNA]</scope>
</reference>
<evidence type="ECO:0000313" key="2">
    <source>
        <dbReference type="Proteomes" id="UP000229816"/>
    </source>
</evidence>
<proteinExistence type="predicted"/>
<dbReference type="InterPro" id="IPR041164">
    <property type="entry name" value="LDcluster4"/>
</dbReference>
<evidence type="ECO:0000313" key="1">
    <source>
        <dbReference type="EMBL" id="PJC28198.1"/>
    </source>
</evidence>
<comment type="caution">
    <text evidence="1">The sequence shown here is derived from an EMBL/GenBank/DDBJ whole genome shotgun (WGS) entry which is preliminary data.</text>
</comment>
<dbReference type="Pfam" id="PF18306">
    <property type="entry name" value="LDcluster4"/>
    <property type="match status" value="1"/>
</dbReference>
<organism evidence="1 2">
    <name type="scientific">Candidatus Shapirobacteria bacterium CG_4_9_14_0_2_um_filter_39_11</name>
    <dbReference type="NCBI Taxonomy" id="1974478"/>
    <lineage>
        <taxon>Bacteria</taxon>
        <taxon>Candidatus Shapironibacteriota</taxon>
    </lineage>
</organism>
<accession>A0A2M8ESV0</accession>
<gene>
    <name evidence="1" type="ORF">CO054_01390</name>
</gene>
<dbReference type="Proteomes" id="UP000229816">
    <property type="component" value="Unassembled WGS sequence"/>
</dbReference>
<dbReference type="Gene3D" id="3.40.50.450">
    <property type="match status" value="1"/>
</dbReference>
<dbReference type="AlphaFoldDB" id="A0A2M8ESV0"/>
<dbReference type="SUPFAM" id="SSF102405">
    <property type="entry name" value="MCP/YpsA-like"/>
    <property type="match status" value="1"/>
</dbReference>
<dbReference type="EMBL" id="PFSF01000029">
    <property type="protein sequence ID" value="PJC28198.1"/>
    <property type="molecule type" value="Genomic_DNA"/>
</dbReference>
<name>A0A2M8ESV0_9BACT</name>
<protein>
    <recommendedName>
        <fullName evidence="3">TIGR00725 family protein</fullName>
    </recommendedName>
</protein>
<sequence length="184" mass="19965">MKKYKICLVGGAEGENAEKAYPLARKVGEEIARRGHILITGATSGVPYHAALAAKKAGGSNIGFSPAGTEIEHRKKFRLPMSPKVFDHIIFTEAGYAGRNLLMVRSADATIMIDGRIGTLNEFTVAYEEDEIIGVLEGSGGTADEVRHILSVAKKGCRKVIFDSDPVKLVEKVIERIKKEKAIK</sequence>